<dbReference type="SFLD" id="SFLDS00019">
    <property type="entry name" value="Glutathione_Transferase_(cytos"/>
    <property type="match status" value="1"/>
</dbReference>
<dbReference type="InterPro" id="IPR040079">
    <property type="entry name" value="Glutathione_S-Trfase"/>
</dbReference>
<dbReference type="SUPFAM" id="SSF52833">
    <property type="entry name" value="Thioredoxin-like"/>
    <property type="match status" value="1"/>
</dbReference>
<dbReference type="PANTHER" id="PTHR44051:SF8">
    <property type="entry name" value="GLUTATHIONE S-TRANSFERASE GSTA"/>
    <property type="match status" value="1"/>
</dbReference>
<evidence type="ECO:0000259" key="2">
    <source>
        <dbReference type="PROSITE" id="PS50405"/>
    </source>
</evidence>
<proteinExistence type="predicted"/>
<evidence type="ECO:0000259" key="1">
    <source>
        <dbReference type="PROSITE" id="PS50404"/>
    </source>
</evidence>
<dbReference type="InterPro" id="IPR036249">
    <property type="entry name" value="Thioredoxin-like_sf"/>
</dbReference>
<dbReference type="Pfam" id="PF02798">
    <property type="entry name" value="GST_N"/>
    <property type="match status" value="1"/>
</dbReference>
<evidence type="ECO:0008006" key="4">
    <source>
        <dbReference type="Google" id="ProtNLM"/>
    </source>
</evidence>
<dbReference type="PROSITE" id="PS50404">
    <property type="entry name" value="GST_NTER"/>
    <property type="match status" value="1"/>
</dbReference>
<feature type="domain" description="GST C-terminal" evidence="2">
    <location>
        <begin position="87"/>
        <end position="197"/>
    </location>
</feature>
<dbReference type="InterPro" id="IPR004045">
    <property type="entry name" value="Glutathione_S-Trfase_N"/>
</dbReference>
<dbReference type="EMBL" id="UOFK01000251">
    <property type="protein sequence ID" value="VAW81186.1"/>
    <property type="molecule type" value="Genomic_DNA"/>
</dbReference>
<dbReference type="CDD" id="cd03207">
    <property type="entry name" value="GST_C_8"/>
    <property type="match status" value="1"/>
</dbReference>
<dbReference type="SFLD" id="SFLDG01150">
    <property type="entry name" value="Main.1:_Beta-like"/>
    <property type="match status" value="1"/>
</dbReference>
<dbReference type="Pfam" id="PF14497">
    <property type="entry name" value="GST_C_3"/>
    <property type="match status" value="1"/>
</dbReference>
<sequence length="197" mass="22351">MELILYYMPGTRAERIRWILGELDLDYRTEMIDLFKGEGQRADYLAIHPLGQLPALKVDGEVMIESGAIVQWLAESQPGSELAPAPDQPGRRAFNQWMYFAATSLEDPAWEMMLHGRILPEEQAVKAIIPFAEKRYAKALSVLEKAVKGQDYLVDGRFSAADIMVGYILAWFPELLTSYPGLQAYLTRLKQRPAYPL</sequence>
<accession>A0A3B0ZKF0</accession>
<feature type="domain" description="GST N-terminal" evidence="1">
    <location>
        <begin position="1"/>
        <end position="81"/>
    </location>
</feature>
<protein>
    <recommendedName>
        <fullName evidence="4">Glutathione S-transferase</fullName>
    </recommendedName>
</protein>
<dbReference type="SFLD" id="SFLDG00358">
    <property type="entry name" value="Main_(cytGST)"/>
    <property type="match status" value="1"/>
</dbReference>
<gene>
    <name evidence="3" type="ORF">MNBD_GAMMA13-1287</name>
</gene>
<dbReference type="AlphaFoldDB" id="A0A3B0ZKF0"/>
<evidence type="ECO:0000313" key="3">
    <source>
        <dbReference type="EMBL" id="VAW81186.1"/>
    </source>
</evidence>
<name>A0A3B0ZKF0_9ZZZZ</name>
<reference evidence="3" key="1">
    <citation type="submission" date="2018-06" db="EMBL/GenBank/DDBJ databases">
        <authorList>
            <person name="Zhirakovskaya E."/>
        </authorList>
    </citation>
    <scope>NUCLEOTIDE SEQUENCE</scope>
</reference>
<organism evidence="3">
    <name type="scientific">hydrothermal vent metagenome</name>
    <dbReference type="NCBI Taxonomy" id="652676"/>
    <lineage>
        <taxon>unclassified sequences</taxon>
        <taxon>metagenomes</taxon>
        <taxon>ecological metagenomes</taxon>
    </lineage>
</organism>
<dbReference type="PANTHER" id="PTHR44051">
    <property type="entry name" value="GLUTATHIONE S-TRANSFERASE-RELATED"/>
    <property type="match status" value="1"/>
</dbReference>
<dbReference type="InterPro" id="IPR010987">
    <property type="entry name" value="Glutathione-S-Trfase_C-like"/>
</dbReference>
<dbReference type="CDD" id="cd03046">
    <property type="entry name" value="GST_N_GTT1_like"/>
    <property type="match status" value="1"/>
</dbReference>
<dbReference type="PROSITE" id="PS50405">
    <property type="entry name" value="GST_CTER"/>
    <property type="match status" value="1"/>
</dbReference>
<dbReference type="Gene3D" id="3.40.30.10">
    <property type="entry name" value="Glutaredoxin"/>
    <property type="match status" value="1"/>
</dbReference>
<dbReference type="InterPro" id="IPR004046">
    <property type="entry name" value="GST_C"/>
</dbReference>
<dbReference type="Gene3D" id="1.20.1050.10">
    <property type="match status" value="1"/>
</dbReference>
<dbReference type="InterPro" id="IPR036282">
    <property type="entry name" value="Glutathione-S-Trfase_C_sf"/>
</dbReference>
<dbReference type="SUPFAM" id="SSF47616">
    <property type="entry name" value="GST C-terminal domain-like"/>
    <property type="match status" value="1"/>
</dbReference>